<organism evidence="2 3">
    <name type="scientific">Streptosporangium becharense</name>
    <dbReference type="NCBI Taxonomy" id="1816182"/>
    <lineage>
        <taxon>Bacteria</taxon>
        <taxon>Bacillati</taxon>
        <taxon>Actinomycetota</taxon>
        <taxon>Actinomycetes</taxon>
        <taxon>Streptosporangiales</taxon>
        <taxon>Streptosporangiaceae</taxon>
        <taxon>Streptosporangium</taxon>
    </lineage>
</organism>
<proteinExistence type="predicted"/>
<comment type="caution">
    <text evidence="2">The sequence shown here is derived from an EMBL/GenBank/DDBJ whole genome shotgun (WGS) entry which is preliminary data.</text>
</comment>
<dbReference type="Gene3D" id="3.30.1490.70">
    <property type="match status" value="1"/>
</dbReference>
<dbReference type="EMBL" id="JACHMP010000001">
    <property type="protein sequence ID" value="MBB5822670.1"/>
    <property type="molecule type" value="Genomic_DNA"/>
</dbReference>
<name>A0A7W9MJ40_9ACTN</name>
<keyword evidence="3" id="KW-1185">Reference proteome</keyword>
<gene>
    <name evidence="2" type="ORF">F4562_005732</name>
</gene>
<dbReference type="Pfam" id="PF09414">
    <property type="entry name" value="RNA_ligase"/>
    <property type="match status" value="1"/>
</dbReference>
<feature type="domain" description="RNA ligase" evidence="1">
    <location>
        <begin position="22"/>
        <end position="221"/>
    </location>
</feature>
<dbReference type="RefSeq" id="WP_184541390.1">
    <property type="nucleotide sequence ID" value="NZ_JACHMP010000001.1"/>
</dbReference>
<dbReference type="Gene3D" id="3.30.470.30">
    <property type="entry name" value="DNA ligase/mRNA capping enzyme"/>
    <property type="match status" value="1"/>
</dbReference>
<dbReference type="SUPFAM" id="SSF56091">
    <property type="entry name" value="DNA ligase/mRNA capping enzyme, catalytic domain"/>
    <property type="match status" value="1"/>
</dbReference>
<dbReference type="AlphaFoldDB" id="A0A7W9MJ40"/>
<protein>
    <submittedName>
        <fullName evidence="2">Rnl2 family RNA ligase</fullName>
    </submittedName>
</protein>
<evidence type="ECO:0000259" key="1">
    <source>
        <dbReference type="Pfam" id="PF09414"/>
    </source>
</evidence>
<sequence>MPEWYPKISQRWSDGPARAGMWVAEEKVHGAHLALVTDGVRTRAARRRGILDESELDVFFGVARIWPLLATAASTVARRVGHSLGGVREVVLYGELAGGHYPHPEVTAEDGAQPVQTGIWYSPGLVWLAFDALVHTAAGQTWLGRADLEEHLAGTGLRCVPLLRRGRRAEVQETPVEFPTEVPALLGLPPLPGNLAEGYVVKPAGRWPVEEHGPRPVLKVKLPAFAEDSRYDGARPFVPPADGAAGVPGWLLAAAVDRLTPPRAASARSKLGPGAGPDVLAAEVLADLLADLSEDLGGLADDERRRLGDALAPGVRLLVSDPPAV</sequence>
<evidence type="ECO:0000313" key="3">
    <source>
        <dbReference type="Proteomes" id="UP000540685"/>
    </source>
</evidence>
<dbReference type="GO" id="GO:0016874">
    <property type="term" value="F:ligase activity"/>
    <property type="evidence" value="ECO:0007669"/>
    <property type="project" value="UniProtKB-KW"/>
</dbReference>
<reference evidence="2 3" key="1">
    <citation type="submission" date="2020-08" db="EMBL/GenBank/DDBJ databases">
        <title>Sequencing the genomes of 1000 actinobacteria strains.</title>
        <authorList>
            <person name="Klenk H.-P."/>
        </authorList>
    </citation>
    <scope>NUCLEOTIDE SEQUENCE [LARGE SCALE GENOMIC DNA]</scope>
    <source>
        <strain evidence="2 3">DSM 46887</strain>
    </source>
</reference>
<dbReference type="InterPro" id="IPR021122">
    <property type="entry name" value="RNA_ligase_dom_REL/Rnl2"/>
</dbReference>
<keyword evidence="2" id="KW-0436">Ligase</keyword>
<evidence type="ECO:0000313" key="2">
    <source>
        <dbReference type="EMBL" id="MBB5822670.1"/>
    </source>
</evidence>
<dbReference type="Proteomes" id="UP000540685">
    <property type="component" value="Unassembled WGS sequence"/>
</dbReference>
<accession>A0A7W9MJ40</accession>